<evidence type="ECO:0000256" key="3">
    <source>
        <dbReference type="SAM" id="MobiDB-lite"/>
    </source>
</evidence>
<dbReference type="Pfam" id="PF00206">
    <property type="entry name" value="Lyase_1"/>
    <property type="match status" value="1"/>
</dbReference>
<accession>A0A4P8XUQ9</accession>
<dbReference type="InterPro" id="IPR022761">
    <property type="entry name" value="Fumarate_lyase_N"/>
</dbReference>
<dbReference type="AlphaFoldDB" id="A0A4P8XUQ9"/>
<dbReference type="InterPro" id="IPR024083">
    <property type="entry name" value="Fumarase/histidase_N"/>
</dbReference>
<evidence type="ECO:0000259" key="4">
    <source>
        <dbReference type="SMART" id="SM00998"/>
    </source>
</evidence>
<dbReference type="InterPro" id="IPR008948">
    <property type="entry name" value="L-Aspartase-like"/>
</dbReference>
<reference evidence="5" key="1">
    <citation type="journal article" date="2019" name="ChemBioChem">
        <title>Identifying the Biosynthetic Gene Cluster for Triacsins with an N-Hydroxytriazene Moiety.</title>
        <authorList>
            <person name="Twigg F.F."/>
            <person name="Cai W."/>
            <person name="Huang W."/>
            <person name="Liu J."/>
            <person name="Sato M."/>
            <person name="Perez T.J."/>
            <person name="Geng J."/>
            <person name="Dror M.J."/>
            <person name="Montanez I."/>
            <person name="Tong T.L."/>
            <person name="Lee H."/>
            <person name="Zhang W."/>
        </authorList>
    </citation>
    <scope>NUCLEOTIDE SEQUENCE</scope>
    <source>
        <strain evidence="5">ATCC 31442</strain>
    </source>
</reference>
<proteinExistence type="inferred from homology"/>
<protein>
    <submittedName>
        <fullName evidence="5">Tri16</fullName>
    </submittedName>
</protein>
<dbReference type="InterPro" id="IPR019468">
    <property type="entry name" value="AdenyloSucc_lyase_C"/>
</dbReference>
<comment type="similarity">
    <text evidence="2">Belongs to the class-II fumarase/aspartase family.</text>
</comment>
<feature type="compositionally biased region" description="Pro residues" evidence="3">
    <location>
        <begin position="538"/>
        <end position="548"/>
    </location>
</feature>
<evidence type="ECO:0000256" key="2">
    <source>
        <dbReference type="ARBA" id="ARBA00034772"/>
    </source>
</evidence>
<feature type="region of interest" description="Disordered" evidence="3">
    <location>
        <begin position="1"/>
        <end position="78"/>
    </location>
</feature>
<feature type="compositionally biased region" description="Basic and acidic residues" evidence="3">
    <location>
        <begin position="553"/>
        <end position="565"/>
    </location>
</feature>
<feature type="domain" description="Adenylosuccinate lyase C-terminal" evidence="4">
    <location>
        <begin position="447"/>
        <end position="527"/>
    </location>
</feature>
<name>A0A4P8XUQ9_KITAU</name>
<evidence type="ECO:0000256" key="1">
    <source>
        <dbReference type="ARBA" id="ARBA00023239"/>
    </source>
</evidence>
<organism evidence="5">
    <name type="scientific">Kitasatospora aureofaciens</name>
    <name type="common">Streptomyces aureofaciens</name>
    <dbReference type="NCBI Taxonomy" id="1894"/>
    <lineage>
        <taxon>Bacteria</taxon>
        <taxon>Bacillati</taxon>
        <taxon>Actinomycetota</taxon>
        <taxon>Actinomycetes</taxon>
        <taxon>Kitasatosporales</taxon>
        <taxon>Streptomycetaceae</taxon>
        <taxon>Kitasatospora</taxon>
    </lineage>
</organism>
<dbReference type="PANTHER" id="PTHR43172:SF2">
    <property type="entry name" value="ADENYLOSUCCINATE LYASE C-TERMINAL DOMAIN-CONTAINING PROTEIN"/>
    <property type="match status" value="1"/>
</dbReference>
<keyword evidence="1" id="KW-0456">Lyase</keyword>
<dbReference type="GO" id="GO:0016829">
    <property type="term" value="F:lyase activity"/>
    <property type="evidence" value="ECO:0007669"/>
    <property type="project" value="UniProtKB-KW"/>
</dbReference>
<dbReference type="PANTHER" id="PTHR43172">
    <property type="entry name" value="ADENYLOSUCCINATE LYASE"/>
    <property type="match status" value="1"/>
</dbReference>
<dbReference type="EMBL" id="MK932017">
    <property type="protein sequence ID" value="QCT05749.1"/>
    <property type="molecule type" value="Genomic_DNA"/>
</dbReference>
<dbReference type="SUPFAM" id="SSF48557">
    <property type="entry name" value="L-aspartase-like"/>
    <property type="match status" value="1"/>
</dbReference>
<dbReference type="PRINTS" id="PR00149">
    <property type="entry name" value="FUMRATELYASE"/>
</dbReference>
<evidence type="ECO:0000313" key="5">
    <source>
        <dbReference type="EMBL" id="QCT05749.1"/>
    </source>
</evidence>
<dbReference type="InterPro" id="IPR000362">
    <property type="entry name" value="Fumarate_lyase_fam"/>
</dbReference>
<dbReference type="Gene3D" id="1.20.200.10">
    <property type="entry name" value="Fumarase/aspartase (Central domain)"/>
    <property type="match status" value="1"/>
</dbReference>
<dbReference type="Gene3D" id="1.10.40.30">
    <property type="entry name" value="Fumarase/aspartase (C-terminal domain)"/>
    <property type="match status" value="1"/>
</dbReference>
<feature type="compositionally biased region" description="Low complexity" evidence="3">
    <location>
        <begin position="30"/>
        <end position="72"/>
    </location>
</feature>
<dbReference type="SMART" id="SM00998">
    <property type="entry name" value="ADSL_C"/>
    <property type="match status" value="1"/>
</dbReference>
<dbReference type="Gene3D" id="1.10.275.10">
    <property type="entry name" value="Fumarase/aspartase (N-terminal domain)"/>
    <property type="match status" value="1"/>
</dbReference>
<sequence length="565" mass="56519">MTTTPVPGRPTDAEPGFPVPATDRTAGQESALPPARPGAAAPDPASAAGTGSPAGPAAGGAPVPSPSGTAPPDADSGLLGPVWAGTPVAAVVSDRAWLDGMVAFEAALADAQAELGSVPAGVGDAVRAAGRGGGLDPVALARRGREAANPVVFLVARLTELVAAADPEAARYVHAGSTSQDVLDSAAMLVATGALRLLHGDLGRIRAALAGLAAGHRDTPAAARTLTQHAVPTTFGLRAAGWLTLVSDAHDRVGAVLDRGLPVSMGGAAGTLAAYRDQLLAAGAAGDHPELRLVELVAGRLGLAAPGVPWHAVRTPVAELAAVLSLAAGALGKFAADVLVLSRTEIGEVAEPAAAGRGQSSAMPQKRNPVLSTLVATAARQVPVYALVLQQSVVAEDERSAGAWHAEWEPLRHCLRLTGGAAHTAAELAEGLVVLDGRVAANTALTGGSLVAERLSVALGAELGRTRAKQIVTRAVRAAEGGAPLVAAVRSALEEAGWADEVSVSPERLLDPAGYLGSAGPLVDRAVRRAGTVPIPIPIPISPTPPTNPAAALDRDVPEDSEKTP</sequence>
<feature type="region of interest" description="Disordered" evidence="3">
    <location>
        <begin position="538"/>
        <end position="565"/>
    </location>
</feature>